<dbReference type="Proteomes" id="UP000189701">
    <property type="component" value="Unplaced"/>
</dbReference>
<dbReference type="RefSeq" id="XP_070011474.1">
    <property type="nucleotide sequence ID" value="XM_070155373.1"/>
</dbReference>
<accession>A0A1U7WBB8</accession>
<feature type="region of interest" description="Disordered" evidence="1">
    <location>
        <begin position="83"/>
        <end position="157"/>
    </location>
</feature>
<evidence type="ECO:0000313" key="2">
    <source>
        <dbReference type="Proteomes" id="UP000189701"/>
    </source>
</evidence>
<sequence>MANHSKNPSSPPKKITPTLPTTPSTTPISKKVRVKMVEMRGMREIGGSGSRGAAEGLVQLGKDAQEPISFERETLADLVRNVSDSYNPKRKRSLGVKVPGTARANKKRKAASSIPIETSPTRGRATRSQKKQSKAELEKALEESKKKASAKGKKKVVEPVKAVEIDEMDLVLWDKEETEEMKVVTPKAKIVKTSTKKSVSKTKSAKPSTFAKRTRSALKSNQVKIVENEEWSGA</sequence>
<reference evidence="2" key="1">
    <citation type="journal article" date="2013" name="Genome Biol.">
        <title>Reference genomes and transcriptomes of Nicotiana sylvestris and Nicotiana tomentosiformis.</title>
        <authorList>
            <person name="Sierro N."/>
            <person name="Battey J.N."/>
            <person name="Ouadi S."/>
            <person name="Bovet L."/>
            <person name="Goepfert S."/>
            <person name="Bakaher N."/>
            <person name="Peitsch M.C."/>
            <person name="Ivanov N.V."/>
        </authorList>
    </citation>
    <scope>NUCLEOTIDE SEQUENCE [LARGE SCALE GENOMIC DNA]</scope>
</reference>
<dbReference type="KEGG" id="nsy:104226891"/>
<gene>
    <name evidence="3 4" type="primary">LOC104226891</name>
</gene>
<feature type="region of interest" description="Disordered" evidence="1">
    <location>
        <begin position="1"/>
        <end position="31"/>
    </location>
</feature>
<feature type="compositionally biased region" description="Basic and acidic residues" evidence="1">
    <location>
        <begin position="133"/>
        <end position="146"/>
    </location>
</feature>
<dbReference type="GeneID" id="104226891"/>
<feature type="compositionally biased region" description="Basic residues" evidence="1">
    <location>
        <begin position="194"/>
        <end position="204"/>
    </location>
</feature>
<reference evidence="3 4" key="2">
    <citation type="submission" date="2025-04" db="UniProtKB">
        <authorList>
            <consortium name="RefSeq"/>
        </authorList>
    </citation>
    <scope>IDENTIFICATION</scope>
    <source>
        <tissue evidence="3 4">Leaf</tissue>
    </source>
</reference>
<evidence type="ECO:0000256" key="1">
    <source>
        <dbReference type="SAM" id="MobiDB-lite"/>
    </source>
</evidence>
<keyword evidence="2" id="KW-1185">Reference proteome</keyword>
<dbReference type="RefSeq" id="XP_009777287.1">
    <property type="nucleotide sequence ID" value="XM_009778985.1"/>
</dbReference>
<dbReference type="RefSeq" id="XP_009777288.1">
    <property type="nucleotide sequence ID" value="XM_009778986.1"/>
</dbReference>
<proteinExistence type="predicted"/>
<name>A0A1U7WBB8_NICSY</name>
<dbReference type="AlphaFoldDB" id="A0A1U7WBB8"/>
<feature type="region of interest" description="Disordered" evidence="1">
    <location>
        <begin position="194"/>
        <end position="221"/>
    </location>
</feature>
<evidence type="ECO:0000313" key="3">
    <source>
        <dbReference type="RefSeq" id="XP_009777287.1"/>
    </source>
</evidence>
<feature type="compositionally biased region" description="Low complexity" evidence="1">
    <location>
        <begin position="1"/>
        <end position="29"/>
    </location>
</feature>
<organism evidence="2 3">
    <name type="scientific">Nicotiana sylvestris</name>
    <name type="common">Wood tobacco</name>
    <name type="synonym">South American tobacco</name>
    <dbReference type="NCBI Taxonomy" id="4096"/>
    <lineage>
        <taxon>Eukaryota</taxon>
        <taxon>Viridiplantae</taxon>
        <taxon>Streptophyta</taxon>
        <taxon>Embryophyta</taxon>
        <taxon>Tracheophyta</taxon>
        <taxon>Spermatophyta</taxon>
        <taxon>Magnoliopsida</taxon>
        <taxon>eudicotyledons</taxon>
        <taxon>Gunneridae</taxon>
        <taxon>Pentapetalae</taxon>
        <taxon>asterids</taxon>
        <taxon>lamiids</taxon>
        <taxon>Solanales</taxon>
        <taxon>Solanaceae</taxon>
        <taxon>Nicotianoideae</taxon>
        <taxon>Nicotianeae</taxon>
        <taxon>Nicotiana</taxon>
    </lineage>
</organism>
<evidence type="ECO:0000313" key="4">
    <source>
        <dbReference type="RefSeq" id="XP_009777288.1"/>
    </source>
</evidence>
<protein>
    <submittedName>
        <fullName evidence="3 4">Uncharacterized protein LOC104226891</fullName>
    </submittedName>
</protein>